<comment type="similarity">
    <text evidence="5">Belongs to the SAT4 family.</text>
</comment>
<evidence type="ECO:0000256" key="4">
    <source>
        <dbReference type="ARBA" id="ARBA00023136"/>
    </source>
</evidence>
<dbReference type="PANTHER" id="PTHR33048">
    <property type="entry name" value="PTH11-LIKE INTEGRAL MEMBRANE PROTEIN (AFU_ORTHOLOGUE AFUA_5G11245)"/>
    <property type="match status" value="1"/>
</dbReference>
<dbReference type="Proteomes" id="UP000297910">
    <property type="component" value="Unassembled WGS sequence"/>
</dbReference>
<protein>
    <recommendedName>
        <fullName evidence="7">Rhodopsin domain-containing protein</fullName>
    </recommendedName>
</protein>
<proteinExistence type="inferred from homology"/>
<dbReference type="InterPro" id="IPR052337">
    <property type="entry name" value="SAT4-like"/>
</dbReference>
<evidence type="ECO:0000313" key="8">
    <source>
        <dbReference type="EMBL" id="TGO20459.1"/>
    </source>
</evidence>
<name>A0A4Z1FAX5_9HELO</name>
<dbReference type="AlphaFoldDB" id="A0A4Z1FAX5"/>
<feature type="transmembrane region" description="Helical" evidence="6">
    <location>
        <begin position="48"/>
        <end position="72"/>
    </location>
</feature>
<keyword evidence="2 6" id="KW-0812">Transmembrane</keyword>
<sequence>MITSQLPSHESRAHGIITCAAVMISVSTLAVILRFWSRAVTASLVFWWDDWAVLFTLATSHMFLATNIYWTTIGLGKHATDIPLTDIRPNAIANRVALVLYATVILMIKISALLLYTRLFKINRKFTITLWVVATIATVWWVITSIIPWSFCHPIKKDINPFIPGVCDENISWFMASAFINATMDLVILILPMPVIWRLQASLRKKLIISLVLLLGYCSAFLSFARFIMIVRNPDRLSASPGADPSWNLVPLLYLSILEGPFAIMALCGPSIGQLLSRVVEYRSWSSLFTTRPLQTTELSGSGISSSKRVRKESCSGFSKIGSLTGGGARGETTSTTAIAVHPNKVGDDWPEEEFSMGVIKVSRDVNISNV</sequence>
<gene>
    <name evidence="8" type="ORF">BPAE_0294g00050</name>
</gene>
<feature type="transmembrane region" description="Helical" evidence="6">
    <location>
        <begin position="207"/>
        <end position="229"/>
    </location>
</feature>
<keyword evidence="9" id="KW-1185">Reference proteome</keyword>
<feature type="transmembrane region" description="Helical" evidence="6">
    <location>
        <begin position="171"/>
        <end position="195"/>
    </location>
</feature>
<evidence type="ECO:0000256" key="1">
    <source>
        <dbReference type="ARBA" id="ARBA00004141"/>
    </source>
</evidence>
<organism evidence="8 9">
    <name type="scientific">Botrytis paeoniae</name>
    <dbReference type="NCBI Taxonomy" id="278948"/>
    <lineage>
        <taxon>Eukaryota</taxon>
        <taxon>Fungi</taxon>
        <taxon>Dikarya</taxon>
        <taxon>Ascomycota</taxon>
        <taxon>Pezizomycotina</taxon>
        <taxon>Leotiomycetes</taxon>
        <taxon>Helotiales</taxon>
        <taxon>Sclerotiniaceae</taxon>
        <taxon>Botrytis</taxon>
    </lineage>
</organism>
<reference evidence="8 9" key="1">
    <citation type="submission" date="2017-12" db="EMBL/GenBank/DDBJ databases">
        <title>Comparative genomics of Botrytis spp.</title>
        <authorList>
            <person name="Valero-Jimenez C.A."/>
            <person name="Tapia P."/>
            <person name="Veloso J."/>
            <person name="Silva-Moreno E."/>
            <person name="Staats M."/>
            <person name="Valdes J.H."/>
            <person name="Van Kan J.A.L."/>
        </authorList>
    </citation>
    <scope>NUCLEOTIDE SEQUENCE [LARGE SCALE GENOMIC DNA]</scope>
    <source>
        <strain evidence="8 9">Bp0003</strain>
    </source>
</reference>
<evidence type="ECO:0000256" key="2">
    <source>
        <dbReference type="ARBA" id="ARBA00022692"/>
    </source>
</evidence>
<dbReference type="GO" id="GO:0016020">
    <property type="term" value="C:membrane"/>
    <property type="evidence" value="ECO:0007669"/>
    <property type="project" value="UniProtKB-SubCell"/>
</dbReference>
<evidence type="ECO:0000313" key="9">
    <source>
        <dbReference type="Proteomes" id="UP000297910"/>
    </source>
</evidence>
<feature type="transmembrane region" description="Helical" evidence="6">
    <location>
        <begin position="15"/>
        <end position="36"/>
    </location>
</feature>
<accession>A0A4Z1FAX5</accession>
<evidence type="ECO:0000256" key="3">
    <source>
        <dbReference type="ARBA" id="ARBA00022989"/>
    </source>
</evidence>
<dbReference type="PANTHER" id="PTHR33048:SF47">
    <property type="entry name" value="INTEGRAL MEMBRANE PROTEIN-RELATED"/>
    <property type="match status" value="1"/>
</dbReference>
<evidence type="ECO:0000256" key="6">
    <source>
        <dbReference type="SAM" id="Phobius"/>
    </source>
</evidence>
<comment type="caution">
    <text evidence="8">The sequence shown here is derived from an EMBL/GenBank/DDBJ whole genome shotgun (WGS) entry which is preliminary data.</text>
</comment>
<dbReference type="Pfam" id="PF20684">
    <property type="entry name" value="Fung_rhodopsin"/>
    <property type="match status" value="1"/>
</dbReference>
<feature type="transmembrane region" description="Helical" evidence="6">
    <location>
        <begin position="92"/>
        <end position="116"/>
    </location>
</feature>
<feature type="transmembrane region" description="Helical" evidence="6">
    <location>
        <begin position="249"/>
        <end position="268"/>
    </location>
</feature>
<evidence type="ECO:0000259" key="7">
    <source>
        <dbReference type="Pfam" id="PF20684"/>
    </source>
</evidence>
<feature type="domain" description="Rhodopsin" evidence="7">
    <location>
        <begin position="33"/>
        <end position="278"/>
    </location>
</feature>
<keyword evidence="4 6" id="KW-0472">Membrane</keyword>
<feature type="transmembrane region" description="Helical" evidence="6">
    <location>
        <begin position="128"/>
        <end position="151"/>
    </location>
</feature>
<dbReference type="InterPro" id="IPR049326">
    <property type="entry name" value="Rhodopsin_dom_fungi"/>
</dbReference>
<dbReference type="EMBL" id="PQXI01000293">
    <property type="protein sequence ID" value="TGO20459.1"/>
    <property type="molecule type" value="Genomic_DNA"/>
</dbReference>
<comment type="subcellular location">
    <subcellularLocation>
        <location evidence="1">Membrane</location>
        <topology evidence="1">Multi-pass membrane protein</topology>
    </subcellularLocation>
</comment>
<keyword evidence="3 6" id="KW-1133">Transmembrane helix</keyword>
<evidence type="ECO:0000256" key="5">
    <source>
        <dbReference type="ARBA" id="ARBA00038359"/>
    </source>
</evidence>